<dbReference type="AlphaFoldDB" id="A0A109W4B5"/>
<dbReference type="KEGG" id="dfi:AXF13_08065"/>
<dbReference type="RefSeq" id="WP_062252432.1">
    <property type="nucleotide sequence ID" value="NZ_CP014229.1"/>
</dbReference>
<evidence type="ECO:0000313" key="1">
    <source>
        <dbReference type="EMBL" id="AMD90078.1"/>
    </source>
</evidence>
<evidence type="ECO:0000313" key="2">
    <source>
        <dbReference type="Proteomes" id="UP000069241"/>
    </source>
</evidence>
<sequence>MDTSAADNLKGNLPLSLPVDIRGIISRVEETENWVSSSSVFLSGQKNLFYLLSRLRSQLSQEDFLKHFVVVTTFSSFRDGLALMRILSKRHEDHLQLFLARALSGMIPEDNLCWRAHMWRIRYLTAINVLARVFDEQRIERVKAALSKED</sequence>
<protein>
    <submittedName>
        <fullName evidence="1">Uncharacterized protein</fullName>
    </submittedName>
</protein>
<dbReference type="Proteomes" id="UP000069241">
    <property type="component" value="Chromosome"/>
</dbReference>
<dbReference type="STRING" id="44742.AXF13_08065"/>
<proteinExistence type="predicted"/>
<dbReference type="InterPro" id="IPR057079">
    <property type="entry name" value="IcmW-like"/>
</dbReference>
<organism evidence="1 2">
    <name type="scientific">Desulfovibrio fairfieldensis</name>
    <dbReference type="NCBI Taxonomy" id="44742"/>
    <lineage>
        <taxon>Bacteria</taxon>
        <taxon>Pseudomonadati</taxon>
        <taxon>Thermodesulfobacteriota</taxon>
        <taxon>Desulfovibrionia</taxon>
        <taxon>Desulfovibrionales</taxon>
        <taxon>Desulfovibrionaceae</taxon>
        <taxon>Desulfovibrio</taxon>
    </lineage>
</organism>
<accession>A0A109W4B5</accession>
<reference evidence="2" key="1">
    <citation type="submission" date="2016-02" db="EMBL/GenBank/DDBJ databases">
        <authorList>
            <person name="Holder M.E."/>
            <person name="Ajami N.J."/>
            <person name="Petrosino J.F."/>
        </authorList>
    </citation>
    <scope>NUCLEOTIDE SEQUENCE [LARGE SCALE GENOMIC DNA]</scope>
    <source>
        <strain evidence="2">CCUG 45958</strain>
    </source>
</reference>
<name>A0A109W4B5_9BACT</name>
<keyword evidence="2" id="KW-1185">Reference proteome</keyword>
<dbReference type="Pfam" id="PF23130">
    <property type="entry name" value="IcmW"/>
    <property type="match status" value="1"/>
</dbReference>
<dbReference type="EMBL" id="CP014229">
    <property type="protein sequence ID" value="AMD90078.1"/>
    <property type="molecule type" value="Genomic_DNA"/>
</dbReference>
<gene>
    <name evidence="1" type="ORF">AXF13_08065</name>
</gene>